<evidence type="ECO:0000313" key="6">
    <source>
        <dbReference type="EMBL" id="ABO50897.1"/>
    </source>
</evidence>
<dbReference type="STRING" id="349161.Dred_2387"/>
<feature type="domain" description="Flagellar basal body rod protein N-terminal" evidence="3">
    <location>
        <begin position="5"/>
        <end position="35"/>
    </location>
</feature>
<name>A4J744_DESRM</name>
<evidence type="ECO:0000256" key="1">
    <source>
        <dbReference type="ARBA" id="ARBA00009677"/>
    </source>
</evidence>
<feature type="domain" description="Flagellar basal-body/hook protein C-terminal" evidence="4">
    <location>
        <begin position="208"/>
        <end position="251"/>
    </location>
</feature>
<dbReference type="HOGENOM" id="CLU_013687_0_2_9"/>
<organism evidence="6 7">
    <name type="scientific">Desulforamulus reducens (strain ATCC BAA-1160 / DSM 100696 / MI-1)</name>
    <name type="common">Desulfotomaculum reducens</name>
    <dbReference type="NCBI Taxonomy" id="349161"/>
    <lineage>
        <taxon>Bacteria</taxon>
        <taxon>Bacillati</taxon>
        <taxon>Bacillota</taxon>
        <taxon>Clostridia</taxon>
        <taxon>Eubacteriales</taxon>
        <taxon>Peptococcaceae</taxon>
        <taxon>Desulforamulus</taxon>
    </lineage>
</organism>
<dbReference type="GO" id="GO:0009425">
    <property type="term" value="C:bacterial-type flagellum basal body"/>
    <property type="evidence" value="ECO:0007669"/>
    <property type="project" value="UniProtKB-SubCell"/>
</dbReference>
<reference evidence="6 7" key="1">
    <citation type="submission" date="2007-03" db="EMBL/GenBank/DDBJ databases">
        <title>Complete sequence of Desulfotomaculum reducens MI-1.</title>
        <authorList>
            <consortium name="US DOE Joint Genome Institute"/>
            <person name="Copeland A."/>
            <person name="Lucas S."/>
            <person name="Lapidus A."/>
            <person name="Barry K."/>
            <person name="Detter J.C."/>
            <person name="Glavina del Rio T."/>
            <person name="Hammon N."/>
            <person name="Israni S."/>
            <person name="Dalin E."/>
            <person name="Tice H."/>
            <person name="Pitluck S."/>
            <person name="Sims D."/>
            <person name="Brettin T."/>
            <person name="Bruce D."/>
            <person name="Han C."/>
            <person name="Tapia R."/>
            <person name="Schmutz J."/>
            <person name="Larimer F."/>
            <person name="Land M."/>
            <person name="Hauser L."/>
            <person name="Kyrpides N."/>
            <person name="Kim E."/>
            <person name="Tebo B.M."/>
            <person name="Richardson P."/>
        </authorList>
    </citation>
    <scope>NUCLEOTIDE SEQUENCE [LARGE SCALE GENOMIC DNA]</scope>
    <source>
        <strain evidence="6 7">MI-1</strain>
    </source>
</reference>
<evidence type="ECO:0000256" key="2">
    <source>
        <dbReference type="RuleBase" id="RU362116"/>
    </source>
</evidence>
<sequence>MLRGLYITMNSLNVQQAKLNNVTNNLSNLSTTGYKKNNMVDSQFAESLQLALENHGPGGKRQPIGKGILGNMITQVHIDYGQGPLTETGKLTDMALEGNGYFVVEDENGEQFLTRDGSFHVNEEGALLTGDGFRVLGEGGPIILEKPEDFTLKEDGTIMVGQGTEAEEIDKLQIVEVSEPALLKKTDGNYFQDPEGVAEAAVSTTVTQGWLEKSNVDPVQEMINIIPVARIYESSQKLIQIQDELLDKAINQVGRVK</sequence>
<dbReference type="InterPro" id="IPR010930">
    <property type="entry name" value="Flg_bb/hook_C_dom"/>
</dbReference>
<protein>
    <submittedName>
        <fullName evidence="6">Uncharacterized protein</fullName>
    </submittedName>
</protein>
<dbReference type="SUPFAM" id="SSF117143">
    <property type="entry name" value="Flagellar hook protein flgE"/>
    <property type="match status" value="1"/>
</dbReference>
<dbReference type="InterPro" id="IPR020013">
    <property type="entry name" value="Flagellar_FlgE/F/G"/>
</dbReference>
<dbReference type="InterPro" id="IPR001444">
    <property type="entry name" value="Flag_bb_rod_N"/>
</dbReference>
<dbReference type="PANTHER" id="PTHR30435">
    <property type="entry name" value="FLAGELLAR PROTEIN"/>
    <property type="match status" value="1"/>
</dbReference>
<dbReference type="Pfam" id="PF00460">
    <property type="entry name" value="Flg_bb_rod"/>
    <property type="match status" value="1"/>
</dbReference>
<comment type="subcellular location">
    <subcellularLocation>
        <location evidence="2">Bacterial flagellum basal body</location>
    </subcellularLocation>
</comment>
<keyword evidence="7" id="KW-1185">Reference proteome</keyword>
<dbReference type="Pfam" id="PF06429">
    <property type="entry name" value="Flg_bbr_C"/>
    <property type="match status" value="1"/>
</dbReference>
<evidence type="ECO:0000313" key="7">
    <source>
        <dbReference type="Proteomes" id="UP000001556"/>
    </source>
</evidence>
<dbReference type="OrthoDB" id="9804559at2"/>
<dbReference type="EMBL" id="CP000612">
    <property type="protein sequence ID" value="ABO50897.1"/>
    <property type="molecule type" value="Genomic_DNA"/>
</dbReference>
<dbReference type="Pfam" id="PF22692">
    <property type="entry name" value="LlgE_F_G_D1"/>
    <property type="match status" value="1"/>
</dbReference>
<dbReference type="RefSeq" id="WP_011878695.1">
    <property type="nucleotide sequence ID" value="NC_009253.1"/>
</dbReference>
<feature type="domain" description="Flagellar hook protein FlgE/F/G-like D1" evidence="5">
    <location>
        <begin position="95"/>
        <end position="159"/>
    </location>
</feature>
<comment type="similarity">
    <text evidence="1 2">Belongs to the flagella basal body rod proteins family.</text>
</comment>
<evidence type="ECO:0000259" key="4">
    <source>
        <dbReference type="Pfam" id="PF06429"/>
    </source>
</evidence>
<proteinExistence type="inferred from homology"/>
<dbReference type="eggNOG" id="COG4786">
    <property type="taxonomic scope" value="Bacteria"/>
</dbReference>
<dbReference type="NCBIfam" id="TIGR03506">
    <property type="entry name" value="FlgEFG_subfam"/>
    <property type="match status" value="1"/>
</dbReference>
<dbReference type="InterPro" id="IPR053967">
    <property type="entry name" value="LlgE_F_G-like_D1"/>
</dbReference>
<keyword evidence="2" id="KW-0975">Bacterial flagellum</keyword>
<dbReference type="KEGG" id="drm:Dred_2387"/>
<dbReference type="Proteomes" id="UP000001556">
    <property type="component" value="Chromosome"/>
</dbReference>
<evidence type="ECO:0000259" key="5">
    <source>
        <dbReference type="Pfam" id="PF22692"/>
    </source>
</evidence>
<dbReference type="GO" id="GO:0071978">
    <property type="term" value="P:bacterial-type flagellum-dependent swarming motility"/>
    <property type="evidence" value="ECO:0007669"/>
    <property type="project" value="TreeGrafter"/>
</dbReference>
<dbReference type="PANTHER" id="PTHR30435:SF19">
    <property type="entry name" value="FLAGELLAR BASAL-BODY ROD PROTEIN FLGG"/>
    <property type="match status" value="1"/>
</dbReference>
<dbReference type="InterPro" id="IPR037925">
    <property type="entry name" value="FlgE/F/G-like"/>
</dbReference>
<evidence type="ECO:0000259" key="3">
    <source>
        <dbReference type="Pfam" id="PF00460"/>
    </source>
</evidence>
<dbReference type="AlphaFoldDB" id="A4J744"/>
<accession>A4J744</accession>
<gene>
    <name evidence="6" type="ordered locus">Dred_2387</name>
</gene>